<evidence type="ECO:0000256" key="2">
    <source>
        <dbReference type="RuleBase" id="RU003793"/>
    </source>
</evidence>
<evidence type="ECO:0000313" key="5">
    <source>
        <dbReference type="EMBL" id="GAK45337.1"/>
    </source>
</evidence>
<keyword evidence="3" id="KW-1133">Transmembrane helix</keyword>
<dbReference type="STRING" id="1333998.M2A_1836"/>
<feature type="domain" description="Prepilin type IV endopeptidase peptidase" evidence="4">
    <location>
        <begin position="7"/>
        <end position="111"/>
    </location>
</feature>
<dbReference type="Proteomes" id="UP000028702">
    <property type="component" value="Unassembled WGS sequence"/>
</dbReference>
<dbReference type="EMBL" id="BBIO01000008">
    <property type="protein sequence ID" value="GAK45337.1"/>
    <property type="molecule type" value="Genomic_DNA"/>
</dbReference>
<evidence type="ECO:0000259" key="4">
    <source>
        <dbReference type="Pfam" id="PF01478"/>
    </source>
</evidence>
<dbReference type="Pfam" id="PF01478">
    <property type="entry name" value="Peptidase_A24"/>
    <property type="match status" value="1"/>
</dbReference>
<dbReference type="RefSeq" id="WP_045446299.1">
    <property type="nucleotide sequence ID" value="NZ_BBIO01000008.1"/>
</dbReference>
<dbReference type="InterPro" id="IPR050882">
    <property type="entry name" value="Prepilin_peptidase/N-MTase"/>
</dbReference>
<dbReference type="PANTHER" id="PTHR30487:SF0">
    <property type="entry name" value="PREPILIN LEADER PEPTIDASE_N-METHYLTRANSFERASE-RELATED"/>
    <property type="match status" value="1"/>
</dbReference>
<name>A0A081BBB9_9HYPH</name>
<organism evidence="5 6">
    <name type="scientific">Tepidicaulis marinus</name>
    <dbReference type="NCBI Taxonomy" id="1333998"/>
    <lineage>
        <taxon>Bacteria</taxon>
        <taxon>Pseudomonadati</taxon>
        <taxon>Pseudomonadota</taxon>
        <taxon>Alphaproteobacteria</taxon>
        <taxon>Hyphomicrobiales</taxon>
        <taxon>Parvibaculaceae</taxon>
        <taxon>Tepidicaulis</taxon>
    </lineage>
</organism>
<dbReference type="eggNOG" id="COG4960">
    <property type="taxonomic scope" value="Bacteria"/>
</dbReference>
<feature type="transmembrane region" description="Helical" evidence="3">
    <location>
        <begin position="26"/>
        <end position="45"/>
    </location>
</feature>
<keyword evidence="3" id="KW-0812">Transmembrane</keyword>
<dbReference type="GO" id="GO:0006465">
    <property type="term" value="P:signal peptide processing"/>
    <property type="evidence" value="ECO:0007669"/>
    <property type="project" value="TreeGrafter"/>
</dbReference>
<dbReference type="PANTHER" id="PTHR30487">
    <property type="entry name" value="TYPE 4 PREPILIN-LIKE PROTEINS LEADER PEPTIDE-PROCESSING ENZYME"/>
    <property type="match status" value="1"/>
</dbReference>
<comment type="caution">
    <text evidence="5">The sequence shown here is derived from an EMBL/GenBank/DDBJ whole genome shotgun (WGS) entry which is preliminary data.</text>
</comment>
<evidence type="ECO:0000313" key="6">
    <source>
        <dbReference type="Proteomes" id="UP000028702"/>
    </source>
</evidence>
<comment type="similarity">
    <text evidence="1 2">Belongs to the peptidase A24 family.</text>
</comment>
<feature type="transmembrane region" description="Helical" evidence="3">
    <location>
        <begin position="52"/>
        <end position="75"/>
    </location>
</feature>
<dbReference type="PRINTS" id="PR00864">
    <property type="entry name" value="PREPILNPTASE"/>
</dbReference>
<dbReference type="InterPro" id="IPR014032">
    <property type="entry name" value="Peptidase_A24A_bac"/>
</dbReference>
<evidence type="ECO:0000256" key="3">
    <source>
        <dbReference type="SAM" id="Phobius"/>
    </source>
</evidence>
<dbReference type="AlphaFoldDB" id="A0A081BBB9"/>
<dbReference type="InterPro" id="IPR000045">
    <property type="entry name" value="Prepilin_IV_endopep_pep"/>
</dbReference>
<evidence type="ECO:0000256" key="1">
    <source>
        <dbReference type="ARBA" id="ARBA00005801"/>
    </source>
</evidence>
<accession>A0A081BBB9</accession>
<dbReference type="GO" id="GO:0005886">
    <property type="term" value="C:plasma membrane"/>
    <property type="evidence" value="ECO:0007669"/>
    <property type="project" value="TreeGrafter"/>
</dbReference>
<reference evidence="5 6" key="1">
    <citation type="submission" date="2014-07" db="EMBL/GenBank/DDBJ databases">
        <title>Tepidicaulis marinum gen. nov., sp. nov., a novel marine bacterium denitrifying nitrate to nitrous oxide strictly under microaerobic conditions.</title>
        <authorList>
            <person name="Takeuchi M."/>
            <person name="Yamagishi T."/>
            <person name="Kamagata Y."/>
            <person name="Oshima K."/>
            <person name="Hattori M."/>
            <person name="Katayama T."/>
            <person name="Hanada S."/>
            <person name="Tamaki H."/>
            <person name="Marumo K."/>
            <person name="Maeda H."/>
            <person name="Nedachi M."/>
            <person name="Iwasaki W."/>
            <person name="Suwa Y."/>
            <person name="Sakata S."/>
        </authorList>
    </citation>
    <scope>NUCLEOTIDE SEQUENCE [LARGE SCALE GENOMIC DNA]</scope>
    <source>
        <strain evidence="5 6">MA2</strain>
    </source>
</reference>
<protein>
    <submittedName>
        <fullName evidence="5">Peptidase A24A, prepilin type IV</fullName>
    </submittedName>
</protein>
<dbReference type="GO" id="GO:0004190">
    <property type="term" value="F:aspartic-type endopeptidase activity"/>
    <property type="evidence" value="ECO:0007669"/>
    <property type="project" value="InterPro"/>
</dbReference>
<keyword evidence="6" id="KW-1185">Reference proteome</keyword>
<feature type="transmembrane region" description="Helical" evidence="3">
    <location>
        <begin position="95"/>
        <end position="116"/>
    </location>
</feature>
<sequence length="165" mass="17344">MEHLLLLIFPAAMVLAAVLDIGTLTIPNRLTGALALAFLPAALFMGMGWAELGLHLAVGAGVLLTGMALFAGGYMGGGDAKLMAAAALWIEWQSLAAFALTAALAGAVLGVLIWLFRSFPLPVFLAQQGWVMRLHDKDEGIPYAVALCAGALLVFPETRWIELAV</sequence>
<proteinExistence type="inferred from homology"/>
<gene>
    <name evidence="5" type="ORF">M2A_1836</name>
</gene>
<keyword evidence="3" id="KW-0472">Membrane</keyword>
<dbReference type="Gene3D" id="1.20.120.1220">
    <property type="match status" value="1"/>
</dbReference>